<dbReference type="AlphaFoldDB" id="A0A9P0PZC3"/>
<dbReference type="Proteomes" id="UP001152888">
    <property type="component" value="Unassembled WGS sequence"/>
</dbReference>
<name>A0A9P0PZC3_ACAOB</name>
<gene>
    <name evidence="1" type="ORF">ACAOBT_LOCUS28121</name>
</gene>
<protein>
    <submittedName>
        <fullName evidence="1">Uncharacterized protein</fullName>
    </submittedName>
</protein>
<dbReference type="EMBL" id="CAKOFQ010007600">
    <property type="protein sequence ID" value="CAH2004667.1"/>
    <property type="molecule type" value="Genomic_DNA"/>
</dbReference>
<keyword evidence="2" id="KW-1185">Reference proteome</keyword>
<organism evidence="1 2">
    <name type="scientific">Acanthoscelides obtectus</name>
    <name type="common">Bean weevil</name>
    <name type="synonym">Bruchus obtectus</name>
    <dbReference type="NCBI Taxonomy" id="200917"/>
    <lineage>
        <taxon>Eukaryota</taxon>
        <taxon>Metazoa</taxon>
        <taxon>Ecdysozoa</taxon>
        <taxon>Arthropoda</taxon>
        <taxon>Hexapoda</taxon>
        <taxon>Insecta</taxon>
        <taxon>Pterygota</taxon>
        <taxon>Neoptera</taxon>
        <taxon>Endopterygota</taxon>
        <taxon>Coleoptera</taxon>
        <taxon>Polyphaga</taxon>
        <taxon>Cucujiformia</taxon>
        <taxon>Chrysomeloidea</taxon>
        <taxon>Chrysomelidae</taxon>
        <taxon>Bruchinae</taxon>
        <taxon>Bruchini</taxon>
        <taxon>Acanthoscelides</taxon>
    </lineage>
</organism>
<evidence type="ECO:0000313" key="2">
    <source>
        <dbReference type="Proteomes" id="UP001152888"/>
    </source>
</evidence>
<sequence>MVKILEVSPACSSSMTLCKLSLFCVTDEAALLRHVHFKRASPSETD</sequence>
<reference evidence="1" key="1">
    <citation type="submission" date="2022-03" db="EMBL/GenBank/DDBJ databases">
        <authorList>
            <person name="Sayadi A."/>
        </authorList>
    </citation>
    <scope>NUCLEOTIDE SEQUENCE</scope>
</reference>
<comment type="caution">
    <text evidence="1">The sequence shown here is derived from an EMBL/GenBank/DDBJ whole genome shotgun (WGS) entry which is preliminary data.</text>
</comment>
<accession>A0A9P0PZC3</accession>
<proteinExistence type="predicted"/>
<evidence type="ECO:0000313" key="1">
    <source>
        <dbReference type="EMBL" id="CAH2004667.1"/>
    </source>
</evidence>